<feature type="domain" description="Hemerythrin-like" evidence="5">
    <location>
        <begin position="77"/>
        <end position="230"/>
    </location>
</feature>
<dbReference type="Proteomes" id="UP001236663">
    <property type="component" value="Unassembled WGS sequence"/>
</dbReference>
<keyword evidence="4" id="KW-0408">Iron</keyword>
<dbReference type="Gene3D" id="1.20.120.520">
    <property type="entry name" value="nmb1532 protein domain like"/>
    <property type="match status" value="1"/>
</dbReference>
<dbReference type="PANTHER" id="PTHR36438">
    <property type="entry name" value="IRON-SULFUR CLUSTER REPAIR PROTEIN YTFE"/>
    <property type="match status" value="1"/>
</dbReference>
<dbReference type="PANTHER" id="PTHR36438:SF1">
    <property type="entry name" value="IRON-SULFUR CLUSTER REPAIR PROTEIN YTFE"/>
    <property type="match status" value="1"/>
</dbReference>
<sequence length="245" mass="27642">MEQLKAEKIGAIVARDFRTAKIFTEYGLDFCCGGGISISEACQKKGLNEADLLRKLEGLDSSSKDLRFSQMKPVELINHILEKHHRFVEETLPSLTLYLEKIEKVHGDRHPELAKINQLFSAAAAALTVHMKKEELILFPFIQSMEKAKNEGIDLPKPHFGHIDNPISMMEDDHAAEGERFVAISTLSQGYTPPADACQTYKVAFAMLDEFEKDLHVHIHLENNILFPAARNLYKELMPAAQELN</sequence>
<dbReference type="Pfam" id="PF04405">
    <property type="entry name" value="ScdA_N"/>
    <property type="match status" value="1"/>
</dbReference>
<accession>A0ABT8CCA7</accession>
<dbReference type="NCBIfam" id="TIGR03652">
    <property type="entry name" value="FeS_repair_RIC"/>
    <property type="match status" value="1"/>
</dbReference>
<reference evidence="7" key="1">
    <citation type="journal article" date="2019" name="Int. J. Syst. Evol. Microbiol.">
        <title>The Global Catalogue of Microorganisms (GCM) 10K type strain sequencing project: providing services to taxonomists for standard genome sequencing and annotation.</title>
        <authorList>
            <consortium name="The Broad Institute Genomics Platform"/>
            <consortium name="The Broad Institute Genome Sequencing Center for Infectious Disease"/>
            <person name="Wu L."/>
            <person name="Ma J."/>
        </authorList>
    </citation>
    <scope>NUCLEOTIDE SEQUENCE [LARGE SCALE GENOMIC DNA]</scope>
    <source>
        <strain evidence="7">CECT 7706</strain>
    </source>
</reference>
<evidence type="ECO:0000256" key="3">
    <source>
        <dbReference type="ARBA" id="ARBA00022723"/>
    </source>
</evidence>
<dbReference type="Pfam" id="PF01814">
    <property type="entry name" value="Hemerythrin"/>
    <property type="match status" value="1"/>
</dbReference>
<protein>
    <submittedName>
        <fullName evidence="6">Iron-sulfur cluster repair di-iron protein</fullName>
    </submittedName>
</protein>
<keyword evidence="2" id="KW-0963">Cytoplasm</keyword>
<proteinExistence type="predicted"/>
<organism evidence="6 7">
    <name type="scientific">Cyclobacterium jeungdonense</name>
    <dbReference type="NCBI Taxonomy" id="708087"/>
    <lineage>
        <taxon>Bacteria</taxon>
        <taxon>Pseudomonadati</taxon>
        <taxon>Bacteroidota</taxon>
        <taxon>Cytophagia</taxon>
        <taxon>Cytophagales</taxon>
        <taxon>Cyclobacteriaceae</taxon>
        <taxon>Cyclobacterium</taxon>
    </lineage>
</organism>
<dbReference type="RefSeq" id="WP_163386213.1">
    <property type="nucleotide sequence ID" value="NZ_JAUFQS010000026.1"/>
</dbReference>
<evidence type="ECO:0000313" key="6">
    <source>
        <dbReference type="EMBL" id="MDN3689311.1"/>
    </source>
</evidence>
<keyword evidence="7" id="KW-1185">Reference proteome</keyword>
<keyword evidence="3" id="KW-0479">Metal-binding</keyword>
<comment type="subcellular location">
    <subcellularLocation>
        <location evidence="1">Cytoplasm</location>
    </subcellularLocation>
</comment>
<evidence type="ECO:0000313" key="7">
    <source>
        <dbReference type="Proteomes" id="UP001236663"/>
    </source>
</evidence>
<dbReference type="InterPro" id="IPR019903">
    <property type="entry name" value="RIC_family"/>
</dbReference>
<gene>
    <name evidence="6" type="primary">ric</name>
    <name evidence="6" type="ORF">QWZ15_15870</name>
</gene>
<evidence type="ECO:0000256" key="2">
    <source>
        <dbReference type="ARBA" id="ARBA00022490"/>
    </source>
</evidence>
<dbReference type="Gene3D" id="1.10.3910.10">
    <property type="entry name" value="SP0561-like"/>
    <property type="match status" value="1"/>
</dbReference>
<evidence type="ECO:0000256" key="1">
    <source>
        <dbReference type="ARBA" id="ARBA00004496"/>
    </source>
</evidence>
<comment type="caution">
    <text evidence="6">The sequence shown here is derived from an EMBL/GenBank/DDBJ whole genome shotgun (WGS) entry which is preliminary data.</text>
</comment>
<name>A0ABT8CCA7_9BACT</name>
<evidence type="ECO:0000256" key="4">
    <source>
        <dbReference type="ARBA" id="ARBA00023004"/>
    </source>
</evidence>
<dbReference type="EMBL" id="JAUFQS010000026">
    <property type="protein sequence ID" value="MDN3689311.1"/>
    <property type="molecule type" value="Genomic_DNA"/>
</dbReference>
<dbReference type="InterPro" id="IPR038062">
    <property type="entry name" value="ScdA-like_N_sf"/>
</dbReference>
<dbReference type="InterPro" id="IPR012312">
    <property type="entry name" value="Hemerythrin-like"/>
</dbReference>
<evidence type="ECO:0000259" key="5">
    <source>
        <dbReference type="Pfam" id="PF01814"/>
    </source>
</evidence>